<evidence type="ECO:0000313" key="1">
    <source>
        <dbReference type="EMBL" id="KAK7002007.1"/>
    </source>
</evidence>
<keyword evidence="2" id="KW-1185">Reference proteome</keyword>
<sequence>MTTFQATSNVPTFQLSWSTEVVDDTDSTFSPKISSESLLPGIYLKFLELVRLNLLQVASRPQKAASGGGIELDEFLHRASTRLSAFMAAQRTNALGRVDVVFRRIYGGPSANLCAAFTSLCLQEHDTQEDSARVVEGREWTEIEGRGRGFGLAGLPSVDQPPNGIVGAVFPDYDYRLAEIAYQRVFEREALAAPTRMLGSSLAFKTLTLGLTIRTAFPHLSTTNVRTLSASAAARPAM</sequence>
<dbReference type="Proteomes" id="UP001362999">
    <property type="component" value="Unassembled WGS sequence"/>
</dbReference>
<accession>A0AAW0A7V2</accession>
<comment type="caution">
    <text evidence="1">The sequence shown here is derived from an EMBL/GenBank/DDBJ whole genome shotgun (WGS) entry which is preliminary data.</text>
</comment>
<dbReference type="AlphaFoldDB" id="A0AAW0A7V2"/>
<proteinExistence type="predicted"/>
<dbReference type="EMBL" id="JAWWNJ010000080">
    <property type="protein sequence ID" value="KAK7002007.1"/>
    <property type="molecule type" value="Genomic_DNA"/>
</dbReference>
<reference evidence="1 2" key="1">
    <citation type="journal article" date="2024" name="J Genomics">
        <title>Draft genome sequencing and assembly of Favolaschia claudopus CIRM-BRFM 2984 isolated from oak limbs.</title>
        <authorList>
            <person name="Navarro D."/>
            <person name="Drula E."/>
            <person name="Chaduli D."/>
            <person name="Cazenave R."/>
            <person name="Ahrendt S."/>
            <person name="Wang J."/>
            <person name="Lipzen A."/>
            <person name="Daum C."/>
            <person name="Barry K."/>
            <person name="Grigoriev I.V."/>
            <person name="Favel A."/>
            <person name="Rosso M.N."/>
            <person name="Martin F."/>
        </authorList>
    </citation>
    <scope>NUCLEOTIDE SEQUENCE [LARGE SCALE GENOMIC DNA]</scope>
    <source>
        <strain evidence="1 2">CIRM-BRFM 2984</strain>
    </source>
</reference>
<protein>
    <submittedName>
        <fullName evidence="1">Uncharacterized protein</fullName>
    </submittedName>
</protein>
<name>A0AAW0A7V2_9AGAR</name>
<organism evidence="1 2">
    <name type="scientific">Favolaschia claudopus</name>
    <dbReference type="NCBI Taxonomy" id="2862362"/>
    <lineage>
        <taxon>Eukaryota</taxon>
        <taxon>Fungi</taxon>
        <taxon>Dikarya</taxon>
        <taxon>Basidiomycota</taxon>
        <taxon>Agaricomycotina</taxon>
        <taxon>Agaricomycetes</taxon>
        <taxon>Agaricomycetidae</taxon>
        <taxon>Agaricales</taxon>
        <taxon>Marasmiineae</taxon>
        <taxon>Mycenaceae</taxon>
        <taxon>Favolaschia</taxon>
    </lineage>
</organism>
<gene>
    <name evidence="1" type="ORF">R3P38DRAFT_3215758</name>
</gene>
<evidence type="ECO:0000313" key="2">
    <source>
        <dbReference type="Proteomes" id="UP001362999"/>
    </source>
</evidence>